<dbReference type="NCBIfam" id="NF004127">
    <property type="entry name" value="PRK05617.1"/>
    <property type="match status" value="1"/>
</dbReference>
<dbReference type="GO" id="GO:0005739">
    <property type="term" value="C:mitochondrion"/>
    <property type="evidence" value="ECO:0007669"/>
    <property type="project" value="TreeGrafter"/>
</dbReference>
<dbReference type="PANTHER" id="PTHR43176:SF3">
    <property type="entry name" value="3-HYDROXYISOBUTYRYL-COA HYDROLASE, MITOCHONDRIAL"/>
    <property type="match status" value="1"/>
</dbReference>
<dbReference type="CDD" id="cd06558">
    <property type="entry name" value="crotonase-like"/>
    <property type="match status" value="1"/>
</dbReference>
<dbReference type="GO" id="GO:0003860">
    <property type="term" value="F:3-hydroxyisobutyryl-CoA hydrolase activity"/>
    <property type="evidence" value="ECO:0007669"/>
    <property type="project" value="UniProtKB-EC"/>
</dbReference>
<dbReference type="PANTHER" id="PTHR43176">
    <property type="entry name" value="3-HYDROXYISOBUTYRYL-COA HYDROLASE-RELATED"/>
    <property type="match status" value="1"/>
</dbReference>
<keyword evidence="3" id="KW-0378">Hydrolase</keyword>
<evidence type="ECO:0000313" key="6">
    <source>
        <dbReference type="Proteomes" id="UP000194127"/>
    </source>
</evidence>
<dbReference type="InterPro" id="IPR018376">
    <property type="entry name" value="Enoyl-CoA_hyd/isom_CS"/>
</dbReference>
<dbReference type="SUPFAM" id="SSF52096">
    <property type="entry name" value="ClpP/crotonase"/>
    <property type="match status" value="1"/>
</dbReference>
<dbReference type="Pfam" id="PF16113">
    <property type="entry name" value="ECH_2"/>
    <property type="match status" value="1"/>
</dbReference>
<gene>
    <name evidence="5" type="ORF">POSPLADRAFT_1179331</name>
</gene>
<dbReference type="AlphaFoldDB" id="A0A1X6NAC2"/>
<dbReference type="EMBL" id="KZ110593">
    <property type="protein sequence ID" value="OSX65597.1"/>
    <property type="molecule type" value="Genomic_DNA"/>
</dbReference>
<feature type="domain" description="Enoyl-CoA hydratase/isomerase" evidence="4">
    <location>
        <begin position="54"/>
        <end position="394"/>
    </location>
</feature>
<dbReference type="EC" id="3.1.2.4" evidence="2"/>
<dbReference type="GeneID" id="36333607"/>
<protein>
    <recommendedName>
        <fullName evidence="2">3-hydroxyisobutyryl-CoA hydrolase</fullName>
        <ecNumber evidence="2">3.1.2.4</ecNumber>
    </recommendedName>
</protein>
<comment type="catalytic activity">
    <reaction evidence="1">
        <text>3-hydroxy-2-methylpropanoyl-CoA + H2O = 3-hydroxy-2-methylpropanoate + CoA + H(+)</text>
        <dbReference type="Rhea" id="RHEA:20888"/>
        <dbReference type="ChEBI" id="CHEBI:11805"/>
        <dbReference type="ChEBI" id="CHEBI:15377"/>
        <dbReference type="ChEBI" id="CHEBI:15378"/>
        <dbReference type="ChEBI" id="CHEBI:57287"/>
        <dbReference type="ChEBI" id="CHEBI:57340"/>
        <dbReference type="EC" id="3.1.2.4"/>
    </reaction>
</comment>
<evidence type="ECO:0000259" key="4">
    <source>
        <dbReference type="Pfam" id="PF16113"/>
    </source>
</evidence>
<dbReference type="RefSeq" id="XP_024342391.1">
    <property type="nucleotide sequence ID" value="XM_024488658.1"/>
</dbReference>
<dbReference type="InterPro" id="IPR032259">
    <property type="entry name" value="HIBYL-CoA-H"/>
</dbReference>
<dbReference type="InterPro" id="IPR029045">
    <property type="entry name" value="ClpP/crotonase-like_dom_sf"/>
</dbReference>
<name>A0A1X6NAC2_9APHY</name>
<evidence type="ECO:0000313" key="5">
    <source>
        <dbReference type="EMBL" id="OSX65597.1"/>
    </source>
</evidence>
<dbReference type="OrthoDB" id="1737613at2759"/>
<accession>A0A1X6NAC2</accession>
<dbReference type="Proteomes" id="UP000194127">
    <property type="component" value="Unassembled WGS sequence"/>
</dbReference>
<sequence>MLATRLRIARMAHINRAAVQRTAAIQRHMSSGAASGPALDEVSAFLFKSDGCLRTYVLNRSKKLNALNDDMLGILRPKIEEWAQGELAGVIVGTGVGRAFCAGGDVESVVKYASHPDTLPKAIDFFHKEFELDYILAAMPKPYVAVMDGITMGGGVGLGINAPFRVATENTVLAMPETKIGYCPDVGASYFLSRVDGEIGTYMALTSQTLNGRAVFEHGFATHFIPARRIPGLLERLASIDHPSYAQIDSILEEHRAERFPGEPASSLIGVVREALDKAFKHSSVEEIIVELQSILKGSTHESVRSWAQETLDALSMRSPTSLKVALAAVRRGKNMPLLEALQMEMNIATAFCHGASPDFPTGVTAVITKKSKERPNWSPDTLEEVTDAYIAKEFFSTYSPDVGTAPKLAAPTYLAESTRVVNPMEYALPAEAEIRQMVNGSHPASGSTVLTLDELVQAFNVLKKGKTGLREKIVEVVARCCITEKDKRGEQQWLKWRH</sequence>
<dbReference type="GO" id="GO:0006574">
    <property type="term" value="P:L-valine catabolic process"/>
    <property type="evidence" value="ECO:0007669"/>
    <property type="project" value="TreeGrafter"/>
</dbReference>
<evidence type="ECO:0000256" key="3">
    <source>
        <dbReference type="ARBA" id="ARBA00022801"/>
    </source>
</evidence>
<keyword evidence="6" id="KW-1185">Reference proteome</keyword>
<dbReference type="Gene3D" id="3.90.226.10">
    <property type="entry name" value="2-enoyl-CoA Hydratase, Chain A, domain 1"/>
    <property type="match status" value="1"/>
</dbReference>
<reference evidence="5 6" key="1">
    <citation type="submission" date="2017-04" db="EMBL/GenBank/DDBJ databases">
        <title>Genome Sequence of the Model Brown-Rot Fungus Postia placenta SB12.</title>
        <authorList>
            <consortium name="DOE Joint Genome Institute"/>
            <person name="Gaskell J."/>
            <person name="Kersten P."/>
            <person name="Larrondo L.F."/>
            <person name="Canessa P."/>
            <person name="Martinez D."/>
            <person name="Hibbett D."/>
            <person name="Schmoll M."/>
            <person name="Kubicek C.P."/>
            <person name="Martinez A.T."/>
            <person name="Yadav J."/>
            <person name="Master E."/>
            <person name="Magnuson J.K."/>
            <person name="James T."/>
            <person name="Yaver D."/>
            <person name="Berka R."/>
            <person name="Labutti K."/>
            <person name="Lipzen A."/>
            <person name="Aerts A."/>
            <person name="Barry K."/>
            <person name="Henrissat B."/>
            <person name="Blanchette R."/>
            <person name="Grigoriev I."/>
            <person name="Cullen D."/>
        </authorList>
    </citation>
    <scope>NUCLEOTIDE SEQUENCE [LARGE SCALE GENOMIC DNA]</scope>
    <source>
        <strain evidence="5 6">MAD-698-R-SB12</strain>
    </source>
</reference>
<proteinExistence type="predicted"/>
<dbReference type="InterPro" id="IPR045004">
    <property type="entry name" value="ECH_dom"/>
</dbReference>
<evidence type="ECO:0000256" key="1">
    <source>
        <dbReference type="ARBA" id="ARBA00001709"/>
    </source>
</evidence>
<evidence type="ECO:0000256" key="2">
    <source>
        <dbReference type="ARBA" id="ARBA00011915"/>
    </source>
</evidence>
<organism evidence="5 6">
    <name type="scientific">Postia placenta MAD-698-R-SB12</name>
    <dbReference type="NCBI Taxonomy" id="670580"/>
    <lineage>
        <taxon>Eukaryota</taxon>
        <taxon>Fungi</taxon>
        <taxon>Dikarya</taxon>
        <taxon>Basidiomycota</taxon>
        <taxon>Agaricomycotina</taxon>
        <taxon>Agaricomycetes</taxon>
        <taxon>Polyporales</taxon>
        <taxon>Adustoporiaceae</taxon>
        <taxon>Rhodonia</taxon>
    </lineage>
</organism>
<dbReference type="PROSITE" id="PS00166">
    <property type="entry name" value="ENOYL_COA_HYDRATASE"/>
    <property type="match status" value="1"/>
</dbReference>
<dbReference type="STRING" id="670580.A0A1X6NAC2"/>